<gene>
    <name evidence="2" type="ORF">LX97_00442</name>
</gene>
<dbReference type="EMBL" id="QKZR01000001">
    <property type="protein sequence ID" value="PZX43442.1"/>
    <property type="molecule type" value="Genomic_DNA"/>
</dbReference>
<protein>
    <submittedName>
        <fullName evidence="2">YD repeat-containing protein</fullName>
    </submittedName>
</protein>
<evidence type="ECO:0000313" key="3">
    <source>
        <dbReference type="Proteomes" id="UP000248584"/>
    </source>
</evidence>
<evidence type="ECO:0000256" key="1">
    <source>
        <dbReference type="SAM" id="MobiDB-lite"/>
    </source>
</evidence>
<dbReference type="RefSeq" id="WP_015361256.1">
    <property type="nucleotide sequence ID" value="NZ_QKZR01000001.1"/>
</dbReference>
<organism evidence="2 3">
    <name type="scientific">Nonlabens dokdonensis</name>
    <dbReference type="NCBI Taxonomy" id="328515"/>
    <lineage>
        <taxon>Bacteria</taxon>
        <taxon>Pseudomonadati</taxon>
        <taxon>Bacteroidota</taxon>
        <taxon>Flavobacteriia</taxon>
        <taxon>Flavobacteriales</taxon>
        <taxon>Flavobacteriaceae</taxon>
        <taxon>Nonlabens</taxon>
    </lineage>
</organism>
<dbReference type="Proteomes" id="UP000248584">
    <property type="component" value="Unassembled WGS sequence"/>
</dbReference>
<reference evidence="2 3" key="1">
    <citation type="submission" date="2018-06" db="EMBL/GenBank/DDBJ databases">
        <title>Genomic Encyclopedia of Archaeal and Bacterial Type Strains, Phase II (KMG-II): from individual species to whole genera.</title>
        <authorList>
            <person name="Goeker M."/>
        </authorList>
    </citation>
    <scope>NUCLEOTIDE SEQUENCE [LARGE SCALE GENOMIC DNA]</scope>
    <source>
        <strain evidence="2 3">DSM 17205</strain>
    </source>
</reference>
<accession>A0ABX5Q0I2</accession>
<evidence type="ECO:0000313" key="2">
    <source>
        <dbReference type="EMBL" id="PZX43442.1"/>
    </source>
</evidence>
<proteinExistence type="predicted"/>
<sequence length="599" mass="68839">MKLNVVLIMILAFAKAYTLQSQVFIDKVNAPLNPYGPYWKELAINELQGDVYSMDFKEYPRNGKVPYLESNITLEQAIKDKKDYLLLKNGLVTTQKSAFASSPSFFEYDLNKNIIREENDFWIYTYKYDSRNRVVEKTSNSKQNNTIEKLNYEYANEKGELIVTITYNIQGKITSEKKHFKDGLEVLSIYANDKRVTTYEFDEKGNWIKKKVKSNSMPYELSRSIIYYSDIDAAIKSKQLNWERVYYMEGSQIIFPKARFNNRYASKKIIATRTLDNSGLFYIPQDKNYYYAKDAFKSKEDLGLQGVAPQVTVGSEAILEYHEGSVRAFDKGKLVSKMKLYYVEKSVYITDSLRTTHYITQNVDQSDPKHFYTSVKYTDVQSFYSIENEKKVYKIFSNGEQFDYSKITKWGFTAAGDSVIYVDDEPYLVLKGSASNPLRTFFPAYVYNGEKLYLKDPTKKSANLSNQINTPPTSLGNDEDTSKPSLTTTAISQRASAFLSAFQESNGKIKMKQILADMEKSLIASGISDSARIDAYSILFKELYVVNKPAAFQLTMLMPRSVDVLTFLNMLDKEQRNYVKTTARAKVSSYSGYHSNNKQ</sequence>
<keyword evidence="3" id="KW-1185">Reference proteome</keyword>
<feature type="region of interest" description="Disordered" evidence="1">
    <location>
        <begin position="463"/>
        <end position="483"/>
    </location>
</feature>
<comment type="caution">
    <text evidence="2">The sequence shown here is derived from an EMBL/GenBank/DDBJ whole genome shotgun (WGS) entry which is preliminary data.</text>
</comment>
<dbReference type="Gene3D" id="2.180.10.10">
    <property type="entry name" value="RHS repeat-associated core"/>
    <property type="match status" value="1"/>
</dbReference>
<feature type="compositionally biased region" description="Polar residues" evidence="1">
    <location>
        <begin position="463"/>
        <end position="476"/>
    </location>
</feature>
<name>A0ABX5Q0I2_9FLAO</name>